<dbReference type="GO" id="GO:0071277">
    <property type="term" value="P:cellular response to calcium ion"/>
    <property type="evidence" value="ECO:0007669"/>
    <property type="project" value="TreeGrafter"/>
</dbReference>
<dbReference type="PANTHER" id="PTHR46682">
    <property type="entry name" value="ADHESION G-PROTEIN COUPLED RECEPTOR V1"/>
    <property type="match status" value="1"/>
</dbReference>
<name>A0A3R5TMA7_MYTGA</name>
<dbReference type="InterPro" id="IPR026919">
    <property type="entry name" value="ADGRV1"/>
</dbReference>
<dbReference type="Proteomes" id="UP000266721">
    <property type="component" value="Unassembled WGS sequence"/>
</dbReference>
<dbReference type="GO" id="GO:0010855">
    <property type="term" value="F:adenylate cyclase inhibitor activity"/>
    <property type="evidence" value="ECO:0007669"/>
    <property type="project" value="TreeGrafter"/>
</dbReference>
<feature type="non-terminal residue" evidence="2">
    <location>
        <position position="264"/>
    </location>
</feature>
<evidence type="ECO:0000313" key="2">
    <source>
        <dbReference type="EMBL" id="OPL20831.1"/>
    </source>
</evidence>
<keyword evidence="1" id="KW-0812">Transmembrane</keyword>
<dbReference type="GO" id="GO:0016020">
    <property type="term" value="C:membrane"/>
    <property type="evidence" value="ECO:0007669"/>
    <property type="project" value="InterPro"/>
</dbReference>
<dbReference type="GO" id="GO:0004930">
    <property type="term" value="F:G protein-coupled receptor activity"/>
    <property type="evidence" value="ECO:0007669"/>
    <property type="project" value="InterPro"/>
</dbReference>
<evidence type="ECO:0000256" key="1">
    <source>
        <dbReference type="SAM" id="Phobius"/>
    </source>
</evidence>
<dbReference type="SMR" id="A0A3R5TMA7"/>
<organism evidence="2 3">
    <name type="scientific">Mytilus galloprovincialis</name>
    <name type="common">Mediterranean mussel</name>
    <dbReference type="NCBI Taxonomy" id="29158"/>
    <lineage>
        <taxon>Eukaryota</taxon>
        <taxon>Metazoa</taxon>
        <taxon>Spiralia</taxon>
        <taxon>Lophotrochozoa</taxon>
        <taxon>Mollusca</taxon>
        <taxon>Bivalvia</taxon>
        <taxon>Autobranchia</taxon>
        <taxon>Pteriomorphia</taxon>
        <taxon>Mytilida</taxon>
        <taxon>Mytiloidea</taxon>
        <taxon>Mytilidae</taxon>
        <taxon>Mytilinae</taxon>
        <taxon>Mytilus</taxon>
    </lineage>
</organism>
<accession>A0A3R5TMA7</accession>
<dbReference type="PANTHER" id="PTHR46682:SF1">
    <property type="entry name" value="ADHESION G-PROTEIN COUPLED RECEPTOR V1"/>
    <property type="match status" value="1"/>
</dbReference>
<dbReference type="GO" id="GO:0005737">
    <property type="term" value="C:cytoplasm"/>
    <property type="evidence" value="ECO:0007669"/>
    <property type="project" value="TreeGrafter"/>
</dbReference>
<feature type="non-terminal residue" evidence="2">
    <location>
        <position position="1"/>
    </location>
</feature>
<dbReference type="Gene3D" id="2.60.220.50">
    <property type="match status" value="1"/>
</dbReference>
<evidence type="ECO:0008006" key="4">
    <source>
        <dbReference type="Google" id="ProtNLM"/>
    </source>
</evidence>
<protein>
    <recommendedName>
        <fullName evidence="4">GPS domain-containing protein</fullName>
    </recommendedName>
</protein>
<sequence length="264" mass="29522">LTLVEKILENILDEGQIRELPEEILNGLLNILCGMLKPSRRDATKGRSSLGLLMEKLAYSKLTGKPCSTPEYPTIRDDSFTIPDEIDDPPANQVDTCVDFHMIEYSSELWFMTSNQPQLLSNKIINFGIKGRPSAYTNKPAVYQIHTPDSRIATNQAECVFYDYGSKDWVNPSGWCQVTNDLSTGQDDFVDCSCKHLTHYAVKATALDAGIVGYSSWFFVACFFCMVSMALAILVHHICSMLHAMFSANLLMHMCFACFATQVS</sequence>
<dbReference type="InterPro" id="IPR046338">
    <property type="entry name" value="GAIN_dom_sf"/>
</dbReference>
<dbReference type="AlphaFoldDB" id="A0A3R5TMA7"/>
<gene>
    <name evidence="2" type="ORF">AM593_04521</name>
</gene>
<dbReference type="EMBL" id="KV599577">
    <property type="protein sequence ID" value="OPL20831.1"/>
    <property type="molecule type" value="Genomic_DNA"/>
</dbReference>
<dbReference type="GO" id="GO:0001965">
    <property type="term" value="F:G-protein alpha-subunit binding"/>
    <property type="evidence" value="ECO:0007669"/>
    <property type="project" value="TreeGrafter"/>
</dbReference>
<feature type="transmembrane region" description="Helical" evidence="1">
    <location>
        <begin position="214"/>
        <end position="235"/>
    </location>
</feature>
<keyword evidence="1" id="KW-1133">Transmembrane helix</keyword>
<keyword evidence="1" id="KW-0472">Membrane</keyword>
<proteinExistence type="predicted"/>
<reference evidence="2 3" key="1">
    <citation type="journal article" date="2016" name="PLoS ONE">
        <title>A First Insight into the Genome of the Filter-Feeder Mussel Mytilus galloprovincialis.</title>
        <authorList>
            <person name="Murgarella M."/>
            <person name="Puiu D."/>
            <person name="Novoa B."/>
            <person name="Figueras A."/>
            <person name="Posada D."/>
            <person name="Canchaya C."/>
        </authorList>
    </citation>
    <scope>NUCLEOTIDE SEQUENCE [LARGE SCALE GENOMIC DNA]</scope>
    <source>
        <tissue evidence="2">Muscle</tissue>
    </source>
</reference>
<keyword evidence="3" id="KW-1185">Reference proteome</keyword>
<evidence type="ECO:0000313" key="3">
    <source>
        <dbReference type="Proteomes" id="UP000266721"/>
    </source>
</evidence>